<organism evidence="1 2">
    <name type="scientific">Polaribacter ponticola</name>
    <dbReference type="NCBI Taxonomy" id="2978475"/>
    <lineage>
        <taxon>Bacteria</taxon>
        <taxon>Pseudomonadati</taxon>
        <taxon>Bacteroidota</taxon>
        <taxon>Flavobacteriia</taxon>
        <taxon>Flavobacteriales</taxon>
        <taxon>Flavobacteriaceae</taxon>
    </lineage>
</organism>
<keyword evidence="2" id="KW-1185">Reference proteome</keyword>
<comment type="caution">
    <text evidence="1">The sequence shown here is derived from an EMBL/GenBank/DDBJ whole genome shotgun (WGS) entry which is preliminary data.</text>
</comment>
<gene>
    <name evidence="1" type="ORF">N5A56_000115</name>
</gene>
<evidence type="ECO:0000313" key="2">
    <source>
        <dbReference type="Proteomes" id="UP001151478"/>
    </source>
</evidence>
<reference evidence="1" key="1">
    <citation type="submission" date="2023-02" db="EMBL/GenBank/DDBJ databases">
        <title>Polaribacter ponticola sp. nov., isolated from seawater.</title>
        <authorList>
            <person name="Baek J.H."/>
            <person name="Kim J.M."/>
            <person name="Choi D.G."/>
            <person name="Jeon C.O."/>
        </authorList>
    </citation>
    <scope>NUCLEOTIDE SEQUENCE</scope>
    <source>
        <strain evidence="1">MSW5</strain>
    </source>
</reference>
<evidence type="ECO:0000313" key="1">
    <source>
        <dbReference type="EMBL" id="MDD7912931.1"/>
    </source>
</evidence>
<proteinExistence type="predicted"/>
<protein>
    <submittedName>
        <fullName evidence="1">Uncharacterized protein</fullName>
    </submittedName>
</protein>
<accession>A0ABT5S5Z5</accession>
<name>A0ABT5S5Z5_9FLAO</name>
<dbReference type="EMBL" id="JAOSLC020000001">
    <property type="protein sequence ID" value="MDD7912931.1"/>
    <property type="molecule type" value="Genomic_DNA"/>
</dbReference>
<dbReference type="Proteomes" id="UP001151478">
    <property type="component" value="Unassembled WGS sequence"/>
</dbReference>
<dbReference type="RefSeq" id="WP_274270108.1">
    <property type="nucleotide sequence ID" value="NZ_JAOSLC020000001.1"/>
</dbReference>
<sequence>MSKSETTKQAIALEKAKSKLLEHEIDLQQLNELINTPKND</sequence>